<dbReference type="PROSITE" id="PS50928">
    <property type="entry name" value="ABC_TM1"/>
    <property type="match status" value="1"/>
</dbReference>
<feature type="transmembrane region" description="Helical" evidence="8">
    <location>
        <begin position="97"/>
        <end position="116"/>
    </location>
</feature>
<dbReference type="Proteomes" id="UP000295304">
    <property type="component" value="Unassembled WGS sequence"/>
</dbReference>
<comment type="subcellular location">
    <subcellularLocation>
        <location evidence="1">Cell inner membrane</location>
        <topology evidence="1">Multi-pass membrane protein</topology>
    </subcellularLocation>
    <subcellularLocation>
        <location evidence="8">Cell membrane</location>
        <topology evidence="8">Multi-pass membrane protein</topology>
    </subcellularLocation>
</comment>
<keyword evidence="11" id="KW-1185">Reference proteome</keyword>
<dbReference type="InterPro" id="IPR010065">
    <property type="entry name" value="AA_ABC_transptr_permease_3TM"/>
</dbReference>
<protein>
    <submittedName>
        <fullName evidence="10">Amino acid ABC transporter membrane protein 2 (PAAT family)</fullName>
    </submittedName>
</protein>
<evidence type="ECO:0000256" key="2">
    <source>
        <dbReference type="ARBA" id="ARBA00010072"/>
    </source>
</evidence>
<keyword evidence="3 8" id="KW-0813">Transport</keyword>
<dbReference type="PANTHER" id="PTHR30614:SF41">
    <property type="entry name" value="INNER MEMBRANE AMINO-ACID ABC TRANSPORTER PERMEASE PROTEIN YHDY"/>
    <property type="match status" value="1"/>
</dbReference>
<keyword evidence="7 8" id="KW-0472">Membrane</keyword>
<evidence type="ECO:0000256" key="1">
    <source>
        <dbReference type="ARBA" id="ARBA00004429"/>
    </source>
</evidence>
<accession>A0A4R3JFP4</accession>
<feature type="transmembrane region" description="Helical" evidence="8">
    <location>
        <begin position="275"/>
        <end position="296"/>
    </location>
</feature>
<dbReference type="RefSeq" id="WP_132938071.1">
    <property type="nucleotide sequence ID" value="NZ_CP119676.1"/>
</dbReference>
<dbReference type="GO" id="GO:0006865">
    <property type="term" value="P:amino acid transport"/>
    <property type="evidence" value="ECO:0007669"/>
    <property type="project" value="TreeGrafter"/>
</dbReference>
<dbReference type="SUPFAM" id="SSF161098">
    <property type="entry name" value="MetI-like"/>
    <property type="match status" value="1"/>
</dbReference>
<evidence type="ECO:0000256" key="3">
    <source>
        <dbReference type="ARBA" id="ARBA00022448"/>
    </source>
</evidence>
<evidence type="ECO:0000256" key="6">
    <source>
        <dbReference type="ARBA" id="ARBA00022989"/>
    </source>
</evidence>
<evidence type="ECO:0000259" key="9">
    <source>
        <dbReference type="PROSITE" id="PS50928"/>
    </source>
</evidence>
<dbReference type="InterPro" id="IPR035906">
    <property type="entry name" value="MetI-like_sf"/>
</dbReference>
<dbReference type="NCBIfam" id="TIGR01726">
    <property type="entry name" value="HEQRo_perm_3TM"/>
    <property type="match status" value="1"/>
</dbReference>
<evidence type="ECO:0000256" key="4">
    <source>
        <dbReference type="ARBA" id="ARBA00022475"/>
    </source>
</evidence>
<dbReference type="GO" id="GO:0043190">
    <property type="term" value="C:ATP-binding cassette (ABC) transporter complex"/>
    <property type="evidence" value="ECO:0007669"/>
    <property type="project" value="InterPro"/>
</dbReference>
<evidence type="ECO:0000256" key="5">
    <source>
        <dbReference type="ARBA" id="ARBA00022692"/>
    </source>
</evidence>
<keyword evidence="4" id="KW-1003">Cell membrane</keyword>
<dbReference type="Gene3D" id="1.10.3720.10">
    <property type="entry name" value="MetI-like"/>
    <property type="match status" value="1"/>
</dbReference>
<dbReference type="CDD" id="cd06261">
    <property type="entry name" value="TM_PBP2"/>
    <property type="match status" value="1"/>
</dbReference>
<keyword evidence="6 8" id="KW-1133">Transmembrane helix</keyword>
<sequence length="365" mass="40097">MPAFQPLPDMPPPIASRGAIGWVRENLLSSPLNVALTLAALYLIFSFVPPIVNWAIINANFAGNTQAACTAGGACWVFVKSRITLFIYGFYPADQYWRINSIFLLMALTFAPQFFNAFPYKKIFGIFALIGIPVVGYVLISGGMFGLQHIETEKWGGLMLTLVLAYAGIIAALPIGIVLALGRRSEMPVIRSLCIGFIELWRGVPLITVLFMASVMLPMFLPEGVNFNKLLRALIGIILFESAYIAEVVRGGLQAIPKGQSEAASALGLNYWKSMGLIILPQALKLVIPGIVNTFIALFKDTTLVLIIGLFDVLGAVQSAITDPSWRSVSTEGYLFAAFCFWIFCFSMSRYSQALERKLYTGHKR</sequence>
<feature type="transmembrane region" description="Helical" evidence="8">
    <location>
        <begin position="203"/>
        <end position="221"/>
    </location>
</feature>
<feature type="transmembrane region" description="Helical" evidence="8">
    <location>
        <begin position="123"/>
        <end position="145"/>
    </location>
</feature>
<dbReference type="GO" id="GO:0022857">
    <property type="term" value="F:transmembrane transporter activity"/>
    <property type="evidence" value="ECO:0007669"/>
    <property type="project" value="InterPro"/>
</dbReference>
<dbReference type="FunFam" id="1.10.3720.10:FF:000032">
    <property type="entry name" value="General amino acid ABC transporter permease"/>
    <property type="match status" value="1"/>
</dbReference>
<evidence type="ECO:0000313" key="10">
    <source>
        <dbReference type="EMBL" id="TCS64103.1"/>
    </source>
</evidence>
<feature type="transmembrane region" description="Helical" evidence="8">
    <location>
        <begin position="157"/>
        <end position="182"/>
    </location>
</feature>
<dbReference type="EMBL" id="SLZW01000002">
    <property type="protein sequence ID" value="TCS64103.1"/>
    <property type="molecule type" value="Genomic_DNA"/>
</dbReference>
<reference evidence="10 11" key="1">
    <citation type="submission" date="2019-03" db="EMBL/GenBank/DDBJ databases">
        <title>Genomic Encyclopedia of Type Strains, Phase IV (KMG-IV): sequencing the most valuable type-strain genomes for metagenomic binning, comparative biology and taxonomic classification.</title>
        <authorList>
            <person name="Goeker M."/>
        </authorList>
    </citation>
    <scope>NUCLEOTIDE SEQUENCE [LARGE SCALE GENOMIC DNA]</scope>
    <source>
        <strain evidence="10 11">DSM 101688</strain>
    </source>
</reference>
<gene>
    <name evidence="10" type="ORF">EDD55_102142</name>
</gene>
<evidence type="ECO:0000256" key="7">
    <source>
        <dbReference type="ARBA" id="ARBA00023136"/>
    </source>
</evidence>
<proteinExistence type="inferred from homology"/>
<evidence type="ECO:0000256" key="8">
    <source>
        <dbReference type="RuleBase" id="RU363032"/>
    </source>
</evidence>
<keyword evidence="5 8" id="KW-0812">Transmembrane</keyword>
<feature type="transmembrane region" description="Helical" evidence="8">
    <location>
        <begin position="34"/>
        <end position="56"/>
    </location>
</feature>
<feature type="transmembrane region" description="Helical" evidence="8">
    <location>
        <begin position="303"/>
        <end position="321"/>
    </location>
</feature>
<feature type="transmembrane region" description="Helical" evidence="8">
    <location>
        <begin position="333"/>
        <end position="351"/>
    </location>
</feature>
<dbReference type="InterPro" id="IPR043429">
    <property type="entry name" value="ArtM/GltK/GlnP/TcyL/YhdX-like"/>
</dbReference>
<dbReference type="InterPro" id="IPR000515">
    <property type="entry name" value="MetI-like"/>
</dbReference>
<dbReference type="Pfam" id="PF00528">
    <property type="entry name" value="BPD_transp_1"/>
    <property type="match status" value="1"/>
</dbReference>
<evidence type="ECO:0000313" key="11">
    <source>
        <dbReference type="Proteomes" id="UP000295304"/>
    </source>
</evidence>
<feature type="transmembrane region" description="Helical" evidence="8">
    <location>
        <begin position="68"/>
        <end position="91"/>
    </location>
</feature>
<name>A0A4R3JFP4_9PROT</name>
<dbReference type="PANTHER" id="PTHR30614">
    <property type="entry name" value="MEMBRANE COMPONENT OF AMINO ACID ABC TRANSPORTER"/>
    <property type="match status" value="1"/>
</dbReference>
<dbReference type="AlphaFoldDB" id="A0A4R3JFP4"/>
<feature type="domain" description="ABC transmembrane type-1" evidence="9">
    <location>
        <begin position="158"/>
        <end position="347"/>
    </location>
</feature>
<comment type="caution">
    <text evidence="10">The sequence shown here is derived from an EMBL/GenBank/DDBJ whole genome shotgun (WGS) entry which is preliminary data.</text>
</comment>
<dbReference type="OrthoDB" id="9771188at2"/>
<organism evidence="10 11">
    <name type="scientific">Varunaivibrio sulfuroxidans</name>
    <dbReference type="NCBI Taxonomy" id="1773489"/>
    <lineage>
        <taxon>Bacteria</taxon>
        <taxon>Pseudomonadati</taxon>
        <taxon>Pseudomonadota</taxon>
        <taxon>Alphaproteobacteria</taxon>
        <taxon>Rhodospirillales</taxon>
        <taxon>Magnetovibrionaceae</taxon>
        <taxon>Varunaivibrio</taxon>
    </lineage>
</organism>
<comment type="similarity">
    <text evidence="2">Belongs to the binding-protein-dependent transport system permease family. HisMQ subfamily.</text>
</comment>